<feature type="domain" description="Poly-beta-hydroxybutyrate polymerase N-terminal" evidence="5">
    <location>
        <begin position="63"/>
        <end position="97"/>
    </location>
</feature>
<sequence length="625" mass="70252">MTQDHQDHTSSSQSPSTNATRMEFPPRSRQVSGSAQVLRRSHRRPAGGATTREEDLFTLTNREAHGALGMLTGGVSPASLMQAVTDWGWHLAMAPGKQAELVTKMARKSARLAQYMVSAASEQDCPRCIEPLAHDDRFDDPEWRDWPYNLIHQSFLLGQQWWHNATTGVDGVSPHHEDMVNFMSRQFLDIFAPSNYPLTNPKVARRTLERGGWNFVDGARHFAEDLRRTQHGEPPAGAEHYRPGETVAVTPGQVIYRNRLIEVIQYSPTTERVQAEPVLIVPAWIMKYYILDLSPENSLVRWLRDQGHTVFMISWKNPDSDDRDLGMDDYRELGVMAALDAVNAVVPERKIHAVGYCLGGTLLSIASAAMGRDGDDRLATVTLFASETDFEEPGELGLFIDDSQVSFLEDLMWKQGYLDKWQMRSTFMFLRSNDLVWSASVKAYLMGEALPMNDLMAWSTDATRMPYRMHSEYLRRMYLDNALAEGNFYVGDHPVVLNDIRLPMFVVGTRTDHIAPWRSVYKIHLLAGSDITFVLTSGGHNAGVVSEPGHPHRVYQIADKPAEAPYVEPDRWAAEVPEHAGSWWPEWQTWLVEHSSGESEPPSMGASDAGYRPLAAAPGSYVLQS</sequence>
<evidence type="ECO:0000259" key="4">
    <source>
        <dbReference type="Pfam" id="PF07167"/>
    </source>
</evidence>
<dbReference type="GO" id="GO:0042619">
    <property type="term" value="P:poly-hydroxybutyrate biosynthetic process"/>
    <property type="evidence" value="ECO:0007669"/>
    <property type="project" value="InterPro"/>
</dbReference>
<dbReference type="InterPro" id="IPR010941">
    <property type="entry name" value="PhaC_N"/>
</dbReference>
<comment type="caution">
    <text evidence="6">The sequence shown here is derived from an EMBL/GenBank/DDBJ whole genome shotgun (WGS) entry which is preliminary data.</text>
</comment>
<dbReference type="Pfam" id="PF07167">
    <property type="entry name" value="PhaC_N"/>
    <property type="match status" value="1"/>
</dbReference>
<keyword evidence="1" id="KW-0808">Transferase</keyword>
<evidence type="ECO:0000313" key="7">
    <source>
        <dbReference type="Proteomes" id="UP000295150"/>
    </source>
</evidence>
<name>A0A4R6H518_9GAMM</name>
<dbReference type="InterPro" id="IPR051321">
    <property type="entry name" value="PHA/PHB_synthase"/>
</dbReference>
<dbReference type="Pfam" id="PF12551">
    <property type="entry name" value="PHBC_N"/>
    <property type="match status" value="1"/>
</dbReference>
<organism evidence="6 7">
    <name type="scientific">Halomonas ventosae</name>
    <dbReference type="NCBI Taxonomy" id="229007"/>
    <lineage>
        <taxon>Bacteria</taxon>
        <taxon>Pseudomonadati</taxon>
        <taxon>Pseudomonadota</taxon>
        <taxon>Gammaproteobacteria</taxon>
        <taxon>Oceanospirillales</taxon>
        <taxon>Halomonadaceae</taxon>
        <taxon>Halomonas</taxon>
    </lineage>
</organism>
<dbReference type="GO" id="GO:0016746">
    <property type="term" value="F:acyltransferase activity"/>
    <property type="evidence" value="ECO:0007669"/>
    <property type="project" value="UniProtKB-KW"/>
</dbReference>
<dbReference type="InterPro" id="IPR022211">
    <property type="entry name" value="PHBC_N"/>
</dbReference>
<dbReference type="Proteomes" id="UP000295150">
    <property type="component" value="Unassembled WGS sequence"/>
</dbReference>
<evidence type="ECO:0000256" key="3">
    <source>
        <dbReference type="SAM" id="MobiDB-lite"/>
    </source>
</evidence>
<feature type="region of interest" description="Disordered" evidence="3">
    <location>
        <begin position="1"/>
        <end position="55"/>
    </location>
</feature>
<evidence type="ECO:0000313" key="6">
    <source>
        <dbReference type="EMBL" id="TDO02495.1"/>
    </source>
</evidence>
<dbReference type="EMBL" id="SNWH01000020">
    <property type="protein sequence ID" value="TDO02495.1"/>
    <property type="molecule type" value="Genomic_DNA"/>
</dbReference>
<keyword evidence="2" id="KW-0012">Acyltransferase</keyword>
<protein>
    <submittedName>
        <fullName evidence="6">Polyhydroxyalkanoate synthase</fullName>
    </submittedName>
</protein>
<dbReference type="AlphaFoldDB" id="A0A4R6H518"/>
<keyword evidence="7" id="KW-1185">Reference proteome</keyword>
<evidence type="ECO:0000256" key="1">
    <source>
        <dbReference type="ARBA" id="ARBA00022679"/>
    </source>
</evidence>
<proteinExistence type="predicted"/>
<accession>A0A4R6H518</accession>
<evidence type="ECO:0000259" key="5">
    <source>
        <dbReference type="Pfam" id="PF12551"/>
    </source>
</evidence>
<dbReference type="PANTHER" id="PTHR36837:SF5">
    <property type="entry name" value="POLY-3-HYDROXYBUTYRATE SYNTHASE"/>
    <property type="match status" value="1"/>
</dbReference>
<dbReference type="InterPro" id="IPR029058">
    <property type="entry name" value="AB_hydrolase_fold"/>
</dbReference>
<feature type="domain" description="Poly-beta-hydroxybutyrate polymerase N-terminal" evidence="4">
    <location>
        <begin position="135"/>
        <end position="303"/>
    </location>
</feature>
<dbReference type="PANTHER" id="PTHR36837">
    <property type="entry name" value="POLY(3-HYDROXYALKANOATE) POLYMERASE SUBUNIT PHAC"/>
    <property type="match status" value="1"/>
</dbReference>
<dbReference type="SUPFAM" id="SSF53474">
    <property type="entry name" value="alpha/beta-Hydrolases"/>
    <property type="match status" value="1"/>
</dbReference>
<evidence type="ECO:0000256" key="2">
    <source>
        <dbReference type="ARBA" id="ARBA00023315"/>
    </source>
</evidence>
<dbReference type="Gene3D" id="3.40.50.1820">
    <property type="entry name" value="alpha/beta hydrolase"/>
    <property type="match status" value="1"/>
</dbReference>
<gene>
    <name evidence="6" type="ORF">DFO68_1202</name>
</gene>
<reference evidence="6 7" key="1">
    <citation type="submission" date="2019-03" db="EMBL/GenBank/DDBJ databases">
        <title>Freshwater and sediment microbial communities from various areas in North America, analyzing microbe dynamics in response to fracking.</title>
        <authorList>
            <person name="Lamendella R."/>
        </authorList>
    </citation>
    <scope>NUCLEOTIDE SEQUENCE [LARGE SCALE GENOMIC DNA]</scope>
    <source>
        <strain evidence="6 7">1_TX</strain>
    </source>
</reference>